<evidence type="ECO:0000313" key="3">
    <source>
        <dbReference type="EMBL" id="QHU34906.1"/>
    </source>
</evidence>
<keyword evidence="2" id="KW-0812">Transmembrane</keyword>
<accession>A0A6C0LVN5</accession>
<feature type="transmembrane region" description="Helical" evidence="2">
    <location>
        <begin position="156"/>
        <end position="179"/>
    </location>
</feature>
<name>A0A6C0LVN5_9ZZZZ</name>
<organism evidence="3">
    <name type="scientific">viral metagenome</name>
    <dbReference type="NCBI Taxonomy" id="1070528"/>
    <lineage>
        <taxon>unclassified sequences</taxon>
        <taxon>metagenomes</taxon>
        <taxon>organismal metagenomes</taxon>
    </lineage>
</organism>
<sequence>MNTNLNYSHIEYEIADISKIINKQQQYVKGLINQRINKAYQYDDYVKGQQLMLNRMMKQKNELENKLQCVHEKRYKEFSKSNAFAGVNDVMNIAFQYAHPKDNLTNKYVVEKRIRSARSHSPSRIINDNNDTDIVRVYKKDRVEVFLDFIIRNLKILKFICVIAFIIIKFVYILSYIYYKIYINLIV</sequence>
<keyword evidence="2" id="KW-0472">Membrane</keyword>
<dbReference type="EMBL" id="MN740581">
    <property type="protein sequence ID" value="QHU34906.1"/>
    <property type="molecule type" value="Genomic_DNA"/>
</dbReference>
<evidence type="ECO:0000256" key="2">
    <source>
        <dbReference type="SAM" id="Phobius"/>
    </source>
</evidence>
<evidence type="ECO:0000256" key="1">
    <source>
        <dbReference type="SAM" id="Coils"/>
    </source>
</evidence>
<feature type="coiled-coil region" evidence="1">
    <location>
        <begin position="46"/>
        <end position="73"/>
    </location>
</feature>
<protein>
    <submittedName>
        <fullName evidence="3">Uncharacterized protein</fullName>
    </submittedName>
</protein>
<dbReference type="AlphaFoldDB" id="A0A6C0LVN5"/>
<keyword evidence="1" id="KW-0175">Coiled coil</keyword>
<proteinExistence type="predicted"/>
<keyword evidence="2" id="KW-1133">Transmembrane helix</keyword>
<reference evidence="3" key="1">
    <citation type="journal article" date="2020" name="Nature">
        <title>Giant virus diversity and host interactions through global metagenomics.</title>
        <authorList>
            <person name="Schulz F."/>
            <person name="Roux S."/>
            <person name="Paez-Espino D."/>
            <person name="Jungbluth S."/>
            <person name="Walsh D.A."/>
            <person name="Denef V.J."/>
            <person name="McMahon K.D."/>
            <person name="Konstantinidis K.T."/>
            <person name="Eloe-Fadrosh E.A."/>
            <person name="Kyrpides N.C."/>
            <person name="Woyke T."/>
        </authorList>
    </citation>
    <scope>NUCLEOTIDE SEQUENCE</scope>
    <source>
        <strain evidence="3">GVMAG-S-1017244-22</strain>
    </source>
</reference>